<dbReference type="EMBL" id="CM044704">
    <property type="protein sequence ID" value="KAI5669050.1"/>
    <property type="molecule type" value="Genomic_DNA"/>
</dbReference>
<organism evidence="1 2">
    <name type="scientific">Catharanthus roseus</name>
    <name type="common">Madagascar periwinkle</name>
    <name type="synonym">Vinca rosea</name>
    <dbReference type="NCBI Taxonomy" id="4058"/>
    <lineage>
        <taxon>Eukaryota</taxon>
        <taxon>Viridiplantae</taxon>
        <taxon>Streptophyta</taxon>
        <taxon>Embryophyta</taxon>
        <taxon>Tracheophyta</taxon>
        <taxon>Spermatophyta</taxon>
        <taxon>Magnoliopsida</taxon>
        <taxon>eudicotyledons</taxon>
        <taxon>Gunneridae</taxon>
        <taxon>Pentapetalae</taxon>
        <taxon>asterids</taxon>
        <taxon>lamiids</taxon>
        <taxon>Gentianales</taxon>
        <taxon>Apocynaceae</taxon>
        <taxon>Rauvolfioideae</taxon>
        <taxon>Vinceae</taxon>
        <taxon>Catharanthinae</taxon>
        <taxon>Catharanthus</taxon>
    </lineage>
</organism>
<dbReference type="Proteomes" id="UP001060085">
    <property type="component" value="Linkage Group LG04"/>
</dbReference>
<proteinExistence type="predicted"/>
<keyword evidence="2" id="KW-1185">Reference proteome</keyword>
<protein>
    <submittedName>
        <fullName evidence="1">Uncharacterized protein</fullName>
    </submittedName>
</protein>
<evidence type="ECO:0000313" key="1">
    <source>
        <dbReference type="EMBL" id="KAI5669050.1"/>
    </source>
</evidence>
<name>A0ACC0B8Q9_CATRO</name>
<accession>A0ACC0B8Q9</accession>
<gene>
    <name evidence="1" type="ORF">M9H77_18903</name>
</gene>
<evidence type="ECO:0000313" key="2">
    <source>
        <dbReference type="Proteomes" id="UP001060085"/>
    </source>
</evidence>
<comment type="caution">
    <text evidence="1">The sequence shown here is derived from an EMBL/GenBank/DDBJ whole genome shotgun (WGS) entry which is preliminary data.</text>
</comment>
<sequence length="142" mass="16235">MISTRKLIRMARKWQRKATMGRKRISFPLKDQKESSSSCSSTAPKGHVTVYTVDQKRYSFPISYLNNYILRELLIMAEEEFGLPSDGPIMIPCEAVVMDYLIALIQRGATKDVEEALLLSISSSRCSSSYTDIRQHEPLYCF</sequence>
<reference evidence="2" key="1">
    <citation type="journal article" date="2023" name="Nat. Plants">
        <title>Single-cell RNA sequencing provides a high-resolution roadmap for understanding the multicellular compartmentation of specialized metabolism.</title>
        <authorList>
            <person name="Sun S."/>
            <person name="Shen X."/>
            <person name="Li Y."/>
            <person name="Li Y."/>
            <person name="Wang S."/>
            <person name="Li R."/>
            <person name="Zhang H."/>
            <person name="Shen G."/>
            <person name="Guo B."/>
            <person name="Wei J."/>
            <person name="Xu J."/>
            <person name="St-Pierre B."/>
            <person name="Chen S."/>
            <person name="Sun C."/>
        </authorList>
    </citation>
    <scope>NUCLEOTIDE SEQUENCE [LARGE SCALE GENOMIC DNA]</scope>
</reference>